<dbReference type="EMBL" id="CP029487">
    <property type="protein sequence ID" value="QCT71560.1"/>
    <property type="molecule type" value="Genomic_DNA"/>
</dbReference>
<evidence type="ECO:0000259" key="1">
    <source>
        <dbReference type="PROSITE" id="PS50042"/>
    </source>
</evidence>
<dbReference type="AlphaFoldDB" id="A0A4P9C7V3"/>
<dbReference type="Proteomes" id="UP000218387">
    <property type="component" value="Chromosome"/>
</dbReference>
<dbReference type="InterPro" id="IPR000595">
    <property type="entry name" value="cNMP-bd_dom"/>
</dbReference>
<dbReference type="RefSeq" id="WP_096920312.1">
    <property type="nucleotide sequence ID" value="NZ_CP029487.1"/>
</dbReference>
<accession>A0A4P9C7V3</accession>
<feature type="domain" description="Cyclic nucleotide-binding" evidence="1">
    <location>
        <begin position="10"/>
        <end position="44"/>
    </location>
</feature>
<evidence type="ECO:0000313" key="2">
    <source>
        <dbReference type="EMBL" id="QCT71560.1"/>
    </source>
</evidence>
<dbReference type="PROSITE" id="PS50042">
    <property type="entry name" value="CNMP_BINDING_3"/>
    <property type="match status" value="1"/>
</dbReference>
<gene>
    <name evidence="2" type="ORF">CPZ25_009540</name>
</gene>
<proteinExistence type="predicted"/>
<reference evidence="2 3" key="1">
    <citation type="submission" date="2018-05" db="EMBL/GenBank/DDBJ databases">
        <title>Genome comparison of Eubacterium sp.</title>
        <authorList>
            <person name="Feng Y."/>
            <person name="Sanchez-Andrea I."/>
            <person name="Stams A.J.M."/>
            <person name="De Vos W.M."/>
        </authorList>
    </citation>
    <scope>NUCLEOTIDE SEQUENCE [LARGE SCALE GENOMIC DNA]</scope>
    <source>
        <strain evidence="2 3">YI</strain>
    </source>
</reference>
<dbReference type="KEGG" id="emt:CPZ25_009540"/>
<sequence length="86" mass="9743">MESAYIKEKFKELNLLMDKDKKDYITVDVAAKFLGMDKEAFRNLACSGNIPFAIGGVSASSKYTKVPKISFYAFCVQHLPNMKYFS</sequence>
<organism evidence="2 3">
    <name type="scientific">Eubacterium maltosivorans</name>
    <dbReference type="NCBI Taxonomy" id="2041044"/>
    <lineage>
        <taxon>Bacteria</taxon>
        <taxon>Bacillati</taxon>
        <taxon>Bacillota</taxon>
        <taxon>Clostridia</taxon>
        <taxon>Eubacteriales</taxon>
        <taxon>Eubacteriaceae</taxon>
        <taxon>Eubacterium</taxon>
    </lineage>
</organism>
<evidence type="ECO:0000313" key="3">
    <source>
        <dbReference type="Proteomes" id="UP000218387"/>
    </source>
</evidence>
<dbReference type="GO" id="GO:0003677">
    <property type="term" value="F:DNA binding"/>
    <property type="evidence" value="ECO:0007669"/>
    <property type="project" value="UniProtKB-KW"/>
</dbReference>
<keyword evidence="3" id="KW-1185">Reference proteome</keyword>
<name>A0A4P9C7V3_EUBML</name>
<protein>
    <submittedName>
        <fullName evidence="2">DNA-binding protein</fullName>
    </submittedName>
</protein>
<keyword evidence="2" id="KW-0238">DNA-binding</keyword>